<feature type="compositionally biased region" description="Low complexity" evidence="1">
    <location>
        <begin position="245"/>
        <end position="258"/>
    </location>
</feature>
<feature type="region of interest" description="Disordered" evidence="1">
    <location>
        <begin position="1"/>
        <end position="39"/>
    </location>
</feature>
<dbReference type="AlphaFoldDB" id="A0AA38VRB7"/>
<keyword evidence="3" id="KW-1185">Reference proteome</keyword>
<sequence>MKRPLDIDTTVPMATGRAQKKTERSHEENQERAYIAASRRADRSIEARVQSARMASEIHKKRTGKGFKISEEIVMKEEMYEEEEDDLPRHYRALTAHLQTASPDMNSKVNAYVTHSVAMASLLHQQEVNRMFAEYFPQYAAHTSQQTSQQIPQHTSQHVPHSAYYPTGQQQVTASPTSSHFSPVNFQQPGQDFPRERSRSIAQGSDALSPRQDPAHVPSPHRSHGSMDEGSMTTPGLSPSSTEMSGSRRTSSYSSNYTTLTSPIDPGLSLPPAAIQSSFTTELPAGVKQLANIDMNDPVAAALMRGEPLTTDGCIGSNCPSVSIDAPPMALKTEFPVLEDFVNPAYFPHGLTSEFTSSQSRMGTPGADSGVMWETWLNDGEECR</sequence>
<dbReference type="EMBL" id="JANBVO010000012">
    <property type="protein sequence ID" value="KAJ9148487.1"/>
    <property type="molecule type" value="Genomic_DNA"/>
</dbReference>
<name>A0AA38VRB7_9PEZI</name>
<feature type="region of interest" description="Disordered" evidence="1">
    <location>
        <begin position="169"/>
        <end position="258"/>
    </location>
</feature>
<dbReference type="Proteomes" id="UP001174694">
    <property type="component" value="Unassembled WGS sequence"/>
</dbReference>
<evidence type="ECO:0000256" key="1">
    <source>
        <dbReference type="SAM" id="MobiDB-lite"/>
    </source>
</evidence>
<protein>
    <submittedName>
        <fullName evidence="2">Uncharacterized protein</fullName>
    </submittedName>
</protein>
<evidence type="ECO:0000313" key="3">
    <source>
        <dbReference type="Proteomes" id="UP001174694"/>
    </source>
</evidence>
<feature type="compositionally biased region" description="Polar residues" evidence="1">
    <location>
        <begin position="169"/>
        <end position="190"/>
    </location>
</feature>
<organism evidence="2 3">
    <name type="scientific">Pleurostoma richardsiae</name>
    <dbReference type="NCBI Taxonomy" id="41990"/>
    <lineage>
        <taxon>Eukaryota</taxon>
        <taxon>Fungi</taxon>
        <taxon>Dikarya</taxon>
        <taxon>Ascomycota</taxon>
        <taxon>Pezizomycotina</taxon>
        <taxon>Sordariomycetes</taxon>
        <taxon>Sordariomycetidae</taxon>
        <taxon>Calosphaeriales</taxon>
        <taxon>Pleurostomataceae</taxon>
        <taxon>Pleurostoma</taxon>
    </lineage>
</organism>
<reference evidence="2" key="1">
    <citation type="submission" date="2022-07" db="EMBL/GenBank/DDBJ databases">
        <title>Fungi with potential for degradation of polypropylene.</title>
        <authorList>
            <person name="Gostincar C."/>
        </authorList>
    </citation>
    <scope>NUCLEOTIDE SEQUENCE</scope>
    <source>
        <strain evidence="2">EXF-13308</strain>
    </source>
</reference>
<proteinExistence type="predicted"/>
<gene>
    <name evidence="2" type="ORF">NKR23_g4800</name>
</gene>
<comment type="caution">
    <text evidence="2">The sequence shown here is derived from an EMBL/GenBank/DDBJ whole genome shotgun (WGS) entry which is preliminary data.</text>
</comment>
<accession>A0AA38VRB7</accession>
<feature type="compositionally biased region" description="Polar residues" evidence="1">
    <location>
        <begin position="231"/>
        <end position="244"/>
    </location>
</feature>
<evidence type="ECO:0000313" key="2">
    <source>
        <dbReference type="EMBL" id="KAJ9148487.1"/>
    </source>
</evidence>
<feature type="compositionally biased region" description="Basic and acidic residues" evidence="1">
    <location>
        <begin position="20"/>
        <end position="31"/>
    </location>
</feature>